<name>A0ABX5NS01_9HYPH</name>
<dbReference type="EMBL" id="QJRY01000005">
    <property type="protein sequence ID" value="PYB72440.1"/>
    <property type="molecule type" value="Genomic_DNA"/>
</dbReference>
<dbReference type="InterPro" id="IPR009100">
    <property type="entry name" value="AcylCoA_DH/oxidase_NM_dom_sf"/>
</dbReference>
<dbReference type="Pfam" id="PF02771">
    <property type="entry name" value="Acyl-CoA_dh_N"/>
    <property type="match status" value="1"/>
</dbReference>
<proteinExistence type="predicted"/>
<dbReference type="SUPFAM" id="SSF56645">
    <property type="entry name" value="Acyl-CoA dehydrogenase NM domain-like"/>
    <property type="match status" value="1"/>
</dbReference>
<dbReference type="Gene3D" id="1.10.540.10">
    <property type="entry name" value="Acyl-CoA dehydrogenase/oxidase, N-terminal domain"/>
    <property type="match status" value="1"/>
</dbReference>
<sequence>MGSITQLNDKLRTVPNPLVSDEQARGAIEDLSALGTDGELLNAAAKEGLLAISVPSDFGGADLPNELIAELVEALARRSEEVARRALSHFVALELVRSSGTDEQRRGLYNRVLLGECLAHVGFGIADARTNADGIGLSLAVPTDIVPASHQDWTILSVVDERSGRGIAALPATALDQVEIGSDLHLPGDHVLTLGPDAEHIAQAIEVLLEAALKVGLLSGSSASPYEPEPDVVLRELLSAMIARVSGTIDALQVGAANVDLSALDRSVLALRHLNQQAIG</sequence>
<accession>A0ABX5NS01</accession>
<feature type="domain" description="Acyl-CoA dehydrogenase/oxidase N-terminal" evidence="1">
    <location>
        <begin position="37"/>
        <end position="115"/>
    </location>
</feature>
<evidence type="ECO:0000313" key="2">
    <source>
        <dbReference type="EMBL" id="PYB72440.1"/>
    </source>
</evidence>
<evidence type="ECO:0000259" key="1">
    <source>
        <dbReference type="Pfam" id="PF02771"/>
    </source>
</evidence>
<comment type="caution">
    <text evidence="2">The sequence shown here is derived from an EMBL/GenBank/DDBJ whole genome shotgun (WGS) entry which is preliminary data.</text>
</comment>
<gene>
    <name evidence="2" type="ORF">DMY87_15010</name>
</gene>
<organism evidence="2 3">
    <name type="scientific">Rhizobium wuzhouense</name>
    <dbReference type="NCBI Taxonomy" id="1986026"/>
    <lineage>
        <taxon>Bacteria</taxon>
        <taxon>Pseudomonadati</taxon>
        <taxon>Pseudomonadota</taxon>
        <taxon>Alphaproteobacteria</taxon>
        <taxon>Hyphomicrobiales</taxon>
        <taxon>Rhizobiaceae</taxon>
        <taxon>Rhizobium/Agrobacterium group</taxon>
        <taxon>Rhizobium</taxon>
    </lineage>
</organism>
<dbReference type="InterPro" id="IPR037069">
    <property type="entry name" value="AcylCoA_DH/ox_N_sf"/>
</dbReference>
<protein>
    <recommendedName>
        <fullName evidence="1">Acyl-CoA dehydrogenase/oxidase N-terminal domain-containing protein</fullName>
    </recommendedName>
</protein>
<keyword evidence="3" id="KW-1185">Reference proteome</keyword>
<reference evidence="2 3" key="1">
    <citation type="submission" date="2018-06" db="EMBL/GenBank/DDBJ databases">
        <title>Rhizobium wuzhouense sp. nov., isolated from roots of Oryza officinalis.</title>
        <authorList>
            <person name="Yuan T."/>
        </authorList>
    </citation>
    <scope>NUCLEOTIDE SEQUENCE [LARGE SCALE GENOMIC DNA]</scope>
    <source>
        <strain evidence="2 3">W44</strain>
    </source>
</reference>
<dbReference type="InterPro" id="IPR013786">
    <property type="entry name" value="AcylCoA_DH/ox_N"/>
</dbReference>
<dbReference type="RefSeq" id="WP_110792441.1">
    <property type="nucleotide sequence ID" value="NZ_QJRY01000005.1"/>
</dbReference>
<evidence type="ECO:0000313" key="3">
    <source>
        <dbReference type="Proteomes" id="UP000247536"/>
    </source>
</evidence>
<dbReference type="Proteomes" id="UP000247536">
    <property type="component" value="Unassembled WGS sequence"/>
</dbReference>